<keyword evidence="2" id="KW-1185">Reference proteome</keyword>
<name>A0ABS1NP19_9ACTN</name>
<sequence>MLLRLAYLGVTHTFAMLRLLPMSDRHTTVEILALRHPITVLEHQLGKERGRFAPSDRALLAALLHRLPMDVLRRVRLLVRPDRPIR</sequence>
<proteinExistence type="predicted"/>
<dbReference type="Proteomes" id="UP000634229">
    <property type="component" value="Unassembled WGS sequence"/>
</dbReference>
<evidence type="ECO:0000313" key="1">
    <source>
        <dbReference type="EMBL" id="MBL1101832.1"/>
    </source>
</evidence>
<accession>A0ABS1NP19</accession>
<reference evidence="1 2" key="1">
    <citation type="submission" date="2021-01" db="EMBL/GenBank/DDBJ databases">
        <title>WGS of actinomycetes isolated from Thailand.</title>
        <authorList>
            <person name="Thawai C."/>
        </authorList>
    </citation>
    <scope>NUCLEOTIDE SEQUENCE [LARGE SCALE GENOMIC DNA]</scope>
    <source>
        <strain evidence="1 2">CA1R205</strain>
    </source>
</reference>
<evidence type="ECO:0000313" key="2">
    <source>
        <dbReference type="Proteomes" id="UP000634229"/>
    </source>
</evidence>
<gene>
    <name evidence="1" type="ORF">JK363_35390</name>
</gene>
<dbReference type="RefSeq" id="WP_201881680.1">
    <property type="nucleotide sequence ID" value="NZ_JAERRF010000033.1"/>
</dbReference>
<organism evidence="1 2">
    <name type="scientific">Streptomyces coffeae</name>
    <dbReference type="NCBI Taxonomy" id="621382"/>
    <lineage>
        <taxon>Bacteria</taxon>
        <taxon>Bacillati</taxon>
        <taxon>Actinomycetota</taxon>
        <taxon>Actinomycetes</taxon>
        <taxon>Kitasatosporales</taxon>
        <taxon>Streptomycetaceae</taxon>
        <taxon>Streptomyces</taxon>
    </lineage>
</organism>
<comment type="caution">
    <text evidence="1">The sequence shown here is derived from an EMBL/GenBank/DDBJ whole genome shotgun (WGS) entry which is preliminary data.</text>
</comment>
<protein>
    <submittedName>
        <fullName evidence="1">Uncharacterized protein</fullName>
    </submittedName>
</protein>
<dbReference type="EMBL" id="JAERRF010000033">
    <property type="protein sequence ID" value="MBL1101832.1"/>
    <property type="molecule type" value="Genomic_DNA"/>
</dbReference>